<dbReference type="EMBL" id="FLUM01000003">
    <property type="protein sequence ID" value="SBW06546.1"/>
    <property type="molecule type" value="Genomic_DNA"/>
</dbReference>
<feature type="region of interest" description="Disordered" evidence="1">
    <location>
        <begin position="316"/>
        <end position="335"/>
    </location>
</feature>
<evidence type="ECO:0000313" key="2">
    <source>
        <dbReference type="EMBL" id="SBW06546.1"/>
    </source>
</evidence>
<proteinExistence type="predicted"/>
<organism evidence="2">
    <name type="scientific">uncultured Dysgonomonas sp</name>
    <dbReference type="NCBI Taxonomy" id="206096"/>
    <lineage>
        <taxon>Bacteria</taxon>
        <taxon>Pseudomonadati</taxon>
        <taxon>Bacteroidota</taxon>
        <taxon>Bacteroidia</taxon>
        <taxon>Bacteroidales</taxon>
        <taxon>Dysgonomonadaceae</taxon>
        <taxon>Dysgonomonas</taxon>
        <taxon>environmental samples</taxon>
    </lineage>
</organism>
<accession>A0A212K4G4</accession>
<feature type="compositionally biased region" description="Gly residues" evidence="1">
    <location>
        <begin position="326"/>
        <end position="335"/>
    </location>
</feature>
<sequence>MTNRIYSGLLYFILSVCICFTPSCTYDYFEDESNYVIYVPKVDVNTRTDTYKIDDISIFIYNSNLEKERYSSYPFEDNARTRVGNFNFKLFPGEHSVYCFTNISGVNFSETDDFSTARFGLKQNEEGYYEEPSVIFLESMKPFIHFPGPVVTDTAWFEKKYIGRICVAFKNMTNLNSSLTFNNIKKVEILAKGVGVTQYLSQIEITDPLDTRSSRNSIDDKILLISQLSENPYPDFDFGFDNYYFPSLGAVDGVTEPISLQLSFLDENNNIISTLAIDLIDRLTGEATILHMDETLLVTVDGNNIQILRLEDPSDWNSDIESGGNNTPGGGGTEI</sequence>
<dbReference type="RefSeq" id="WP_296944144.1">
    <property type="nucleotide sequence ID" value="NZ_LT599032.1"/>
</dbReference>
<name>A0A212K4G4_9BACT</name>
<protein>
    <submittedName>
        <fullName evidence="2">Uncharacterized protein</fullName>
    </submittedName>
</protein>
<evidence type="ECO:0000256" key="1">
    <source>
        <dbReference type="SAM" id="MobiDB-lite"/>
    </source>
</evidence>
<dbReference type="AlphaFoldDB" id="A0A212K4G4"/>
<gene>
    <name evidence="2" type="ORF">KL86DYS1_31403</name>
</gene>
<reference evidence="2" key="1">
    <citation type="submission" date="2016-04" db="EMBL/GenBank/DDBJ databases">
        <authorList>
            <person name="Evans L.H."/>
            <person name="Alamgir A."/>
            <person name="Owens N."/>
            <person name="Weber N.D."/>
            <person name="Virtaneva K."/>
            <person name="Barbian K."/>
            <person name="Babar A."/>
            <person name="Rosenke K."/>
        </authorList>
    </citation>
    <scope>NUCLEOTIDE SEQUENCE</scope>
    <source>
        <strain evidence="2">86-1</strain>
    </source>
</reference>